<dbReference type="EMBL" id="CAJVPM010000078">
    <property type="protein sequence ID" value="CAG8435494.1"/>
    <property type="molecule type" value="Genomic_DNA"/>
</dbReference>
<gene>
    <name evidence="1" type="ORF">SCALOS_LOCUS196</name>
</gene>
<keyword evidence="2" id="KW-1185">Reference proteome</keyword>
<reference evidence="1" key="1">
    <citation type="submission" date="2021-06" db="EMBL/GenBank/DDBJ databases">
        <authorList>
            <person name="Kallberg Y."/>
            <person name="Tangrot J."/>
            <person name="Rosling A."/>
        </authorList>
    </citation>
    <scope>NUCLEOTIDE SEQUENCE</scope>
    <source>
        <strain evidence="1">AU212A</strain>
    </source>
</reference>
<accession>A0ACA9JU92</accession>
<sequence length="48" mass="5499">MSEKPSITWLEKAIRDEWKNGGLTVALKCLKVSTVNKEEYTKAFVKEV</sequence>
<comment type="caution">
    <text evidence="1">The sequence shown here is derived from an EMBL/GenBank/DDBJ whole genome shotgun (WGS) entry which is preliminary data.</text>
</comment>
<protein>
    <submittedName>
        <fullName evidence="1">4672_t:CDS:1</fullName>
    </submittedName>
</protein>
<dbReference type="Proteomes" id="UP000789860">
    <property type="component" value="Unassembled WGS sequence"/>
</dbReference>
<evidence type="ECO:0000313" key="1">
    <source>
        <dbReference type="EMBL" id="CAG8435494.1"/>
    </source>
</evidence>
<name>A0ACA9JU92_9GLOM</name>
<organism evidence="1 2">
    <name type="scientific">Scutellospora calospora</name>
    <dbReference type="NCBI Taxonomy" id="85575"/>
    <lineage>
        <taxon>Eukaryota</taxon>
        <taxon>Fungi</taxon>
        <taxon>Fungi incertae sedis</taxon>
        <taxon>Mucoromycota</taxon>
        <taxon>Glomeromycotina</taxon>
        <taxon>Glomeromycetes</taxon>
        <taxon>Diversisporales</taxon>
        <taxon>Gigasporaceae</taxon>
        <taxon>Scutellospora</taxon>
    </lineage>
</organism>
<proteinExistence type="predicted"/>
<evidence type="ECO:0000313" key="2">
    <source>
        <dbReference type="Proteomes" id="UP000789860"/>
    </source>
</evidence>